<dbReference type="GO" id="GO:0070161">
    <property type="term" value="C:anchoring junction"/>
    <property type="evidence" value="ECO:0007669"/>
    <property type="project" value="UniProtKB-SubCell"/>
</dbReference>
<dbReference type="InterPro" id="IPR041428">
    <property type="entry name" value="PHsplit_syntrophin"/>
</dbReference>
<evidence type="ECO:0000259" key="15">
    <source>
        <dbReference type="PROSITE" id="PS50106"/>
    </source>
</evidence>
<keyword evidence="5" id="KW-0963">Cytoplasm</keyword>
<dbReference type="SUPFAM" id="SSF50156">
    <property type="entry name" value="PDZ domain-like"/>
    <property type="match status" value="1"/>
</dbReference>
<evidence type="ECO:0000256" key="13">
    <source>
        <dbReference type="ARBA" id="ARBA00023212"/>
    </source>
</evidence>
<name>A0A4Y2E805_ARAVE</name>
<dbReference type="InterPro" id="IPR001849">
    <property type="entry name" value="PH_domain"/>
</dbReference>
<evidence type="ECO:0000259" key="14">
    <source>
        <dbReference type="PROSITE" id="PS50003"/>
    </source>
</evidence>
<keyword evidence="8" id="KW-0106">Calcium</keyword>
<dbReference type="Proteomes" id="UP000499080">
    <property type="component" value="Unassembled WGS sequence"/>
</dbReference>
<dbReference type="Pfam" id="PF00595">
    <property type="entry name" value="PDZ"/>
    <property type="match status" value="1"/>
</dbReference>
<dbReference type="Gene3D" id="2.30.42.10">
    <property type="match status" value="1"/>
</dbReference>
<feature type="domain" description="PH" evidence="14">
    <location>
        <begin position="301"/>
        <end position="418"/>
    </location>
</feature>
<evidence type="ECO:0000256" key="4">
    <source>
        <dbReference type="ARBA" id="ARBA00010798"/>
    </source>
</evidence>
<dbReference type="Pfam" id="PF00169">
    <property type="entry name" value="PH"/>
    <property type="match status" value="1"/>
</dbReference>
<keyword evidence="7" id="KW-0677">Repeat</keyword>
<keyword evidence="6" id="KW-0597">Phosphoprotein</keyword>
<dbReference type="GO" id="GO:0012505">
    <property type="term" value="C:endomembrane system"/>
    <property type="evidence" value="ECO:0007669"/>
    <property type="project" value="UniProtKB-SubCell"/>
</dbReference>
<protein>
    <submittedName>
        <fullName evidence="16">Beta-1-syntrophin</fullName>
    </submittedName>
</protein>
<evidence type="ECO:0000256" key="1">
    <source>
        <dbReference type="ARBA" id="ARBA00004184"/>
    </source>
</evidence>
<dbReference type="SMART" id="SM00228">
    <property type="entry name" value="PDZ"/>
    <property type="match status" value="1"/>
</dbReference>
<dbReference type="InterPro" id="IPR001478">
    <property type="entry name" value="PDZ"/>
</dbReference>
<dbReference type="OrthoDB" id="409749at2759"/>
<dbReference type="PANTHER" id="PTHR10554">
    <property type="entry name" value="SYNTROPHIN"/>
    <property type="match status" value="1"/>
</dbReference>
<comment type="subcellular location">
    <subcellularLocation>
        <location evidence="3">Cell junction</location>
    </subcellularLocation>
    <subcellularLocation>
        <location evidence="2">Cytoplasm</location>
        <location evidence="2">Cytoskeleton</location>
    </subcellularLocation>
    <subcellularLocation>
        <location evidence="1">Endomembrane system</location>
        <topology evidence="1">Peripheral membrane protein</topology>
    </subcellularLocation>
</comment>
<evidence type="ECO:0000256" key="5">
    <source>
        <dbReference type="ARBA" id="ARBA00022490"/>
    </source>
</evidence>
<evidence type="ECO:0000256" key="6">
    <source>
        <dbReference type="ARBA" id="ARBA00022553"/>
    </source>
</evidence>
<evidence type="ECO:0000256" key="7">
    <source>
        <dbReference type="ARBA" id="ARBA00022737"/>
    </source>
</evidence>
<dbReference type="GO" id="GO:0005856">
    <property type="term" value="C:cytoskeleton"/>
    <property type="evidence" value="ECO:0007669"/>
    <property type="project" value="UniProtKB-SubCell"/>
</dbReference>
<dbReference type="AlphaFoldDB" id="A0A4Y2E805"/>
<keyword evidence="12" id="KW-0009">Actin-binding</keyword>
<keyword evidence="9" id="KW-0112">Calmodulin-binding</keyword>
<evidence type="ECO:0000256" key="12">
    <source>
        <dbReference type="ARBA" id="ARBA00023203"/>
    </source>
</evidence>
<dbReference type="GO" id="GO:0005198">
    <property type="term" value="F:structural molecule activity"/>
    <property type="evidence" value="ECO:0007669"/>
    <property type="project" value="InterPro"/>
</dbReference>
<organism evidence="16 17">
    <name type="scientific">Araneus ventricosus</name>
    <name type="common">Orbweaver spider</name>
    <name type="synonym">Epeira ventricosa</name>
    <dbReference type="NCBI Taxonomy" id="182803"/>
    <lineage>
        <taxon>Eukaryota</taxon>
        <taxon>Metazoa</taxon>
        <taxon>Ecdysozoa</taxon>
        <taxon>Arthropoda</taxon>
        <taxon>Chelicerata</taxon>
        <taxon>Arachnida</taxon>
        <taxon>Araneae</taxon>
        <taxon>Araneomorphae</taxon>
        <taxon>Entelegynae</taxon>
        <taxon>Araneoidea</taxon>
        <taxon>Araneidae</taxon>
        <taxon>Araneus</taxon>
    </lineage>
</organism>
<reference evidence="16 17" key="1">
    <citation type="journal article" date="2019" name="Sci. Rep.">
        <title>Orb-weaving spider Araneus ventricosus genome elucidates the spidroin gene catalogue.</title>
        <authorList>
            <person name="Kono N."/>
            <person name="Nakamura H."/>
            <person name="Ohtoshi R."/>
            <person name="Moran D.A.P."/>
            <person name="Shinohara A."/>
            <person name="Yoshida Y."/>
            <person name="Fujiwara M."/>
            <person name="Mori M."/>
            <person name="Tomita M."/>
            <person name="Arakawa K."/>
        </authorList>
    </citation>
    <scope>NUCLEOTIDE SEQUENCE [LARGE SCALE GENOMIC DNA]</scope>
</reference>
<dbReference type="SUPFAM" id="SSF50729">
    <property type="entry name" value="PH domain-like"/>
    <property type="match status" value="1"/>
</dbReference>
<evidence type="ECO:0000256" key="9">
    <source>
        <dbReference type="ARBA" id="ARBA00022860"/>
    </source>
</evidence>
<dbReference type="Pfam" id="PF23012">
    <property type="entry name" value="Syntrophin_4th"/>
    <property type="match status" value="1"/>
</dbReference>
<feature type="domain" description="PDZ" evidence="15">
    <location>
        <begin position="100"/>
        <end position="183"/>
    </location>
</feature>
<dbReference type="InterPro" id="IPR011993">
    <property type="entry name" value="PH-like_dom_sf"/>
</dbReference>
<evidence type="ECO:0000256" key="2">
    <source>
        <dbReference type="ARBA" id="ARBA00004245"/>
    </source>
</evidence>
<dbReference type="CDD" id="cd06801">
    <property type="entry name" value="PDZ_syntrophin-like"/>
    <property type="match status" value="1"/>
</dbReference>
<evidence type="ECO:0000256" key="10">
    <source>
        <dbReference type="ARBA" id="ARBA00022949"/>
    </source>
</evidence>
<keyword evidence="11" id="KW-0472">Membrane</keyword>
<gene>
    <name evidence="16" type="primary">SNTB1</name>
    <name evidence="16" type="ORF">AVEN_50366_1</name>
</gene>
<keyword evidence="10" id="KW-0965">Cell junction</keyword>
<evidence type="ECO:0000313" key="16">
    <source>
        <dbReference type="EMBL" id="GBM25031.1"/>
    </source>
</evidence>
<keyword evidence="13" id="KW-0206">Cytoskeleton</keyword>
<dbReference type="CDD" id="cd01258">
    <property type="entry name" value="PHsplit_syntrophin"/>
    <property type="match status" value="1"/>
</dbReference>
<comment type="similarity">
    <text evidence="4">Belongs to the syntrophin family.</text>
</comment>
<dbReference type="PROSITE" id="PS50003">
    <property type="entry name" value="PH_DOMAIN"/>
    <property type="match status" value="1"/>
</dbReference>
<sequence length="519" mass="58222">MFVASGHRKVSAVPISLRRCLYITLPVKMSSAPNFHSGSRTGLLEVYARQQWQKVLVTLEEDCLSISLDDSYEISNGPSNGLSDSEPPDIPESIANQKRVVRVVKQDNSGLGISIKGGKENKMPILISKIFKGMAADQTEQLYVGDAILSVNGEDLREATHDEAVRALKRAGKVVDIEVKYLREVTPYFRKGAVLAEVGWEFQQGGFLPSSQVHRKSGRADVRQVPLLLCHLCRNLTMPDADNRTLEIHSPDRRHSCVLRCPDAAQCSAWFNAIHTNVDALMSKAVVEAGHLLKDVLEGAELKHMGWLSEKIHDDTGVVQWRPVFLAITDRDLLLYDLVPWTKEAWVVPVNSIPLVHTRLVHSNMPRRSSGVNVPGITDVTTFTLRLGTRQGVESRVMRVETHRDLAFWARHLVQGAHNAAYAMKEAHFSCLYQGQECVITIHFENGFMLQDGRHHSILWQYPFEKLRMSADDGMRLVWLDFGGEDGEKELDLLQSPKPFIFTLHTFLSAKVIRLGLVA</sequence>
<dbReference type="PANTHER" id="PTHR10554:SF12">
    <property type="entry name" value="IP02644P"/>
    <property type="match status" value="1"/>
</dbReference>
<dbReference type="InterPro" id="IPR055108">
    <property type="entry name" value="Syntrophin_4th"/>
</dbReference>
<dbReference type="Gene3D" id="2.30.29.30">
    <property type="entry name" value="Pleckstrin-homology domain (PH domain)/Phosphotyrosine-binding domain (PTB)"/>
    <property type="match status" value="1"/>
</dbReference>
<evidence type="ECO:0000313" key="17">
    <source>
        <dbReference type="Proteomes" id="UP000499080"/>
    </source>
</evidence>
<proteinExistence type="inferred from homology"/>
<evidence type="ECO:0000256" key="11">
    <source>
        <dbReference type="ARBA" id="ARBA00023136"/>
    </source>
</evidence>
<dbReference type="FunFam" id="2.30.42.10:FF:000052">
    <property type="entry name" value="Syntrophin beta 1"/>
    <property type="match status" value="1"/>
</dbReference>
<dbReference type="Pfam" id="PF18012">
    <property type="entry name" value="PH_17"/>
    <property type="match status" value="1"/>
</dbReference>
<dbReference type="GO" id="GO:0005516">
    <property type="term" value="F:calmodulin binding"/>
    <property type="evidence" value="ECO:0007669"/>
    <property type="project" value="UniProtKB-KW"/>
</dbReference>
<dbReference type="GO" id="GO:0003779">
    <property type="term" value="F:actin binding"/>
    <property type="evidence" value="ECO:0007669"/>
    <property type="project" value="UniProtKB-KW"/>
</dbReference>
<dbReference type="SMART" id="SM00233">
    <property type="entry name" value="PH"/>
    <property type="match status" value="2"/>
</dbReference>
<dbReference type="PROSITE" id="PS50106">
    <property type="entry name" value="PDZ"/>
    <property type="match status" value="1"/>
</dbReference>
<dbReference type="InterPro" id="IPR015482">
    <property type="entry name" value="Syntrophin"/>
</dbReference>
<keyword evidence="17" id="KW-1185">Reference proteome</keyword>
<evidence type="ECO:0000256" key="8">
    <source>
        <dbReference type="ARBA" id="ARBA00022837"/>
    </source>
</evidence>
<comment type="caution">
    <text evidence="16">The sequence shown here is derived from an EMBL/GenBank/DDBJ whole genome shotgun (WGS) entry which is preliminary data.</text>
</comment>
<evidence type="ECO:0000256" key="3">
    <source>
        <dbReference type="ARBA" id="ARBA00004282"/>
    </source>
</evidence>
<dbReference type="InterPro" id="IPR036034">
    <property type="entry name" value="PDZ_sf"/>
</dbReference>
<accession>A0A4Y2E805</accession>
<dbReference type="EMBL" id="BGPR01000530">
    <property type="protein sequence ID" value="GBM25031.1"/>
    <property type="molecule type" value="Genomic_DNA"/>
</dbReference>
<dbReference type="GO" id="GO:0016010">
    <property type="term" value="C:dystrophin-associated glycoprotein complex"/>
    <property type="evidence" value="ECO:0007669"/>
    <property type="project" value="TreeGrafter"/>
</dbReference>